<evidence type="ECO:0008006" key="3">
    <source>
        <dbReference type="Google" id="ProtNLM"/>
    </source>
</evidence>
<evidence type="ECO:0000313" key="2">
    <source>
        <dbReference type="Proteomes" id="UP000663842"/>
    </source>
</evidence>
<accession>A0A820BHU8</accession>
<reference evidence="1" key="1">
    <citation type="submission" date="2021-02" db="EMBL/GenBank/DDBJ databases">
        <authorList>
            <person name="Nowell W R."/>
        </authorList>
    </citation>
    <scope>NUCLEOTIDE SEQUENCE</scope>
</reference>
<evidence type="ECO:0000313" key="1">
    <source>
        <dbReference type="EMBL" id="CAF4201961.1"/>
    </source>
</evidence>
<comment type="caution">
    <text evidence="1">The sequence shown here is derived from an EMBL/GenBank/DDBJ whole genome shotgun (WGS) entry which is preliminary data.</text>
</comment>
<sequence length="316" mass="36786">MQKVVKTKFENGDGPTKIYRDLAGVVLLQTIKLWIKKVRNTGSIELSSPPGRPRTARTTANILKAKQRLDQKRVSTRRLAAEMNISKSSIHRILHVQKKKRVKFANWVLNNYTKSDITRWLFSDEKYFDLNGVYNNQNDRIWAISREEADKRGAIYETTKFPVKVMVWLGVCSEGLSVPVIFEGGSMDAQRYIDKVLSIALECGNEMLGEHWTYQQDGARPHIHYRIQKCCIDHFPSFTSKDRWPPNSPDLCPFDYSLWNELAKLMNWKKITIKELLIQEIKHSVKKIEKEKILNSVNDFTKRLRIIKETGGEYVR</sequence>
<dbReference type="PANTHER" id="PTHR47326:SF1">
    <property type="entry name" value="HTH PSQ-TYPE DOMAIN-CONTAINING PROTEIN"/>
    <property type="match status" value="1"/>
</dbReference>
<proteinExistence type="predicted"/>
<name>A0A820BHU8_9BILA</name>
<dbReference type="EMBL" id="CAJOBF010006278">
    <property type="protein sequence ID" value="CAF4201961.1"/>
    <property type="molecule type" value="Genomic_DNA"/>
</dbReference>
<dbReference type="Gene3D" id="3.30.420.10">
    <property type="entry name" value="Ribonuclease H-like superfamily/Ribonuclease H"/>
    <property type="match status" value="1"/>
</dbReference>
<protein>
    <recommendedName>
        <fullName evidence="3">Transposase</fullName>
    </recommendedName>
</protein>
<organism evidence="1 2">
    <name type="scientific">Rotaria magnacalcarata</name>
    <dbReference type="NCBI Taxonomy" id="392030"/>
    <lineage>
        <taxon>Eukaryota</taxon>
        <taxon>Metazoa</taxon>
        <taxon>Spiralia</taxon>
        <taxon>Gnathifera</taxon>
        <taxon>Rotifera</taxon>
        <taxon>Eurotatoria</taxon>
        <taxon>Bdelloidea</taxon>
        <taxon>Philodinida</taxon>
        <taxon>Philodinidae</taxon>
        <taxon>Rotaria</taxon>
    </lineage>
</organism>
<dbReference type="GO" id="GO:0003676">
    <property type="term" value="F:nucleic acid binding"/>
    <property type="evidence" value="ECO:0007669"/>
    <property type="project" value="InterPro"/>
</dbReference>
<dbReference type="PANTHER" id="PTHR47326">
    <property type="entry name" value="TRANSPOSABLE ELEMENT TC3 TRANSPOSASE-LIKE PROTEIN"/>
    <property type="match status" value="1"/>
</dbReference>
<gene>
    <name evidence="1" type="ORF">UXM345_LOCUS28054</name>
</gene>
<dbReference type="AlphaFoldDB" id="A0A820BHU8"/>
<dbReference type="InterPro" id="IPR036397">
    <property type="entry name" value="RNaseH_sf"/>
</dbReference>
<dbReference type="Proteomes" id="UP000663842">
    <property type="component" value="Unassembled WGS sequence"/>
</dbReference>